<evidence type="ECO:0000313" key="10">
    <source>
        <dbReference type="Proteomes" id="UP001216674"/>
    </source>
</evidence>
<evidence type="ECO:0000313" key="9">
    <source>
        <dbReference type="EMBL" id="MDF3834980.1"/>
    </source>
</evidence>
<dbReference type="CDD" id="cd05403">
    <property type="entry name" value="NT_KNTase_like"/>
    <property type="match status" value="1"/>
</dbReference>
<comment type="catalytic activity">
    <reaction evidence="6">
        <text>streptomycin + ATP = 3''-O-adenylylstreptomycin + diphosphate</text>
        <dbReference type="Rhea" id="RHEA:20245"/>
        <dbReference type="ChEBI" id="CHEBI:30616"/>
        <dbReference type="ChEBI" id="CHEBI:33019"/>
        <dbReference type="ChEBI" id="CHEBI:58007"/>
        <dbReference type="ChEBI" id="CHEBI:58605"/>
        <dbReference type="EC" id="2.7.7.47"/>
    </reaction>
</comment>
<dbReference type="EC" id="2.7.7.47" evidence="3"/>
<keyword evidence="10" id="KW-1185">Reference proteome</keyword>
<evidence type="ECO:0000256" key="4">
    <source>
        <dbReference type="ARBA" id="ARBA00035252"/>
    </source>
</evidence>
<dbReference type="Pfam" id="PF13427">
    <property type="entry name" value="AadA_C"/>
    <property type="match status" value="1"/>
</dbReference>
<protein>
    <recommendedName>
        <fullName evidence="4">Aminoglycoside (3'') (9) adenylyltransferase</fullName>
        <ecNumber evidence="3">2.7.7.47</ecNumber>
    </recommendedName>
</protein>
<evidence type="ECO:0000256" key="2">
    <source>
        <dbReference type="ARBA" id="ARBA00023251"/>
    </source>
</evidence>
<dbReference type="Gene3D" id="3.30.460.10">
    <property type="entry name" value="Beta Polymerase, domain 2"/>
    <property type="match status" value="1"/>
</dbReference>
<sequence length="264" mass="28852">MKKDMSQTPVEASQALLVVQRCLGNSLLAAYLHGSAVRGGLRPNSDVDLLAVVEQPMTHAVRKRLVAELMGVSGRYPAPPDSPRPLELIIFQRADLAALAYPARSEFVYGEWLRDAFEAGEVPEPASDPEFTLLLAQARNEAMALIGPDTTELLPIIPYSDICHAIGDALPTLLEAMEGDERNVLLTLARMWRTLAQGDFVPKDVAAAWALPRLPAEAAILLARAREGYLNRKSDDWAALRQEARQVADRLGERVAALLPSQKS</sequence>
<proteinExistence type="predicted"/>
<reference evidence="9 10" key="1">
    <citation type="submission" date="2023-03" db="EMBL/GenBank/DDBJ databases">
        <title>Draft assemblies of triclosan tolerant bacteria isolated from returned activated sludge.</title>
        <authorList>
            <person name="Van Hamelsveld S."/>
        </authorList>
    </citation>
    <scope>NUCLEOTIDE SEQUENCE [LARGE SCALE GENOMIC DNA]</scope>
    <source>
        <strain evidence="9 10">GW210010_S58</strain>
    </source>
</reference>
<dbReference type="InterPro" id="IPR024172">
    <property type="entry name" value="AadA/Aad9"/>
</dbReference>
<feature type="domain" description="Polymerase nucleotidyl transferase" evidence="7">
    <location>
        <begin position="29"/>
        <end position="56"/>
    </location>
</feature>
<keyword evidence="1" id="KW-0808">Transferase</keyword>
<dbReference type="Proteomes" id="UP001216674">
    <property type="component" value="Unassembled WGS sequence"/>
</dbReference>
<dbReference type="SUPFAM" id="SSF81301">
    <property type="entry name" value="Nucleotidyltransferase"/>
    <property type="match status" value="1"/>
</dbReference>
<name>A0ABT6AQS7_9BURK</name>
<dbReference type="NCBIfam" id="NF010309">
    <property type="entry name" value="PRK13746.1"/>
    <property type="match status" value="1"/>
</dbReference>
<keyword evidence="2" id="KW-0046">Antibiotic resistance</keyword>
<keyword evidence="9" id="KW-0548">Nucleotidyltransferase</keyword>
<evidence type="ECO:0000256" key="6">
    <source>
        <dbReference type="ARBA" id="ARBA00048566"/>
    </source>
</evidence>
<dbReference type="InterPro" id="IPR002934">
    <property type="entry name" value="Polymerase_NTP_transf_dom"/>
</dbReference>
<dbReference type="PIRSF" id="PIRSF000819">
    <property type="entry name" value="Streptomycin_3-adenylyltransf"/>
    <property type="match status" value="1"/>
</dbReference>
<accession>A0ABT6AQS7</accession>
<gene>
    <name evidence="9" type="ORF">P3W85_18740</name>
</gene>
<dbReference type="InterPro" id="IPR025184">
    <property type="entry name" value="AadA_C"/>
</dbReference>
<dbReference type="Pfam" id="PF01909">
    <property type="entry name" value="NTP_transf_2"/>
    <property type="match status" value="1"/>
</dbReference>
<dbReference type="EMBL" id="JARJLM010000319">
    <property type="protein sequence ID" value="MDF3834980.1"/>
    <property type="molecule type" value="Genomic_DNA"/>
</dbReference>
<evidence type="ECO:0000259" key="7">
    <source>
        <dbReference type="Pfam" id="PF01909"/>
    </source>
</evidence>
<dbReference type="GO" id="GO:0016779">
    <property type="term" value="F:nucleotidyltransferase activity"/>
    <property type="evidence" value="ECO:0007669"/>
    <property type="project" value="UniProtKB-KW"/>
</dbReference>
<evidence type="ECO:0000256" key="3">
    <source>
        <dbReference type="ARBA" id="ARBA00035126"/>
    </source>
</evidence>
<dbReference type="RefSeq" id="WP_276265901.1">
    <property type="nucleotide sequence ID" value="NZ_JARJLM010000319.1"/>
</dbReference>
<comment type="catalytic activity">
    <reaction evidence="5">
        <text>spectinomycin + ATP = 9-O-adenylylspectinomycin + diphosphate</text>
        <dbReference type="Rhea" id="RHEA:63228"/>
        <dbReference type="ChEBI" id="CHEBI:30616"/>
        <dbReference type="ChEBI" id="CHEBI:33019"/>
        <dbReference type="ChEBI" id="CHEBI:146260"/>
        <dbReference type="ChEBI" id="CHEBI:146261"/>
    </reaction>
</comment>
<comment type="caution">
    <text evidence="9">The sequence shown here is derived from an EMBL/GenBank/DDBJ whole genome shotgun (WGS) entry which is preliminary data.</text>
</comment>
<feature type="domain" description="Adenylyltransferase AadA C-terminal" evidence="8">
    <location>
        <begin position="152"/>
        <end position="251"/>
    </location>
</feature>
<evidence type="ECO:0000256" key="1">
    <source>
        <dbReference type="ARBA" id="ARBA00022679"/>
    </source>
</evidence>
<organism evidence="9 10">
    <name type="scientific">Cupriavidus basilensis</name>
    <dbReference type="NCBI Taxonomy" id="68895"/>
    <lineage>
        <taxon>Bacteria</taxon>
        <taxon>Pseudomonadati</taxon>
        <taxon>Pseudomonadota</taxon>
        <taxon>Betaproteobacteria</taxon>
        <taxon>Burkholderiales</taxon>
        <taxon>Burkholderiaceae</taxon>
        <taxon>Cupriavidus</taxon>
    </lineage>
</organism>
<dbReference type="InterPro" id="IPR043519">
    <property type="entry name" value="NT_sf"/>
</dbReference>
<evidence type="ECO:0000256" key="5">
    <source>
        <dbReference type="ARBA" id="ARBA00047831"/>
    </source>
</evidence>
<evidence type="ECO:0000259" key="8">
    <source>
        <dbReference type="Pfam" id="PF13427"/>
    </source>
</evidence>